<dbReference type="RefSeq" id="WP_269444200.1">
    <property type="nucleotide sequence ID" value="NZ_CP097463.1"/>
</dbReference>
<accession>A0ABY7JYL8</accession>
<proteinExistence type="predicted"/>
<feature type="compositionally biased region" description="Low complexity" evidence="1">
    <location>
        <begin position="105"/>
        <end position="117"/>
    </location>
</feature>
<keyword evidence="3" id="KW-1185">Reference proteome</keyword>
<organism evidence="2 3">
    <name type="scientific">Jatrophihabitans cynanchi</name>
    <dbReference type="NCBI Taxonomy" id="2944128"/>
    <lineage>
        <taxon>Bacteria</taxon>
        <taxon>Bacillati</taxon>
        <taxon>Actinomycetota</taxon>
        <taxon>Actinomycetes</taxon>
        <taxon>Jatrophihabitantales</taxon>
        <taxon>Jatrophihabitantaceae</taxon>
        <taxon>Jatrophihabitans</taxon>
    </lineage>
</organism>
<feature type="region of interest" description="Disordered" evidence="1">
    <location>
        <begin position="94"/>
        <end position="139"/>
    </location>
</feature>
<reference evidence="2" key="1">
    <citation type="submission" date="2022-05" db="EMBL/GenBank/DDBJ databases">
        <title>Jatrophihabitans sp. SB3-54 whole genome sequence.</title>
        <authorList>
            <person name="Suh M.K."/>
            <person name="Eom M.K."/>
            <person name="Kim J.S."/>
            <person name="Kim H.S."/>
            <person name="Do H.E."/>
            <person name="Shin Y.K."/>
            <person name="Lee J.-S."/>
        </authorList>
    </citation>
    <scope>NUCLEOTIDE SEQUENCE</scope>
    <source>
        <strain evidence="2">SB3-54</strain>
    </source>
</reference>
<dbReference type="Proteomes" id="UP001164693">
    <property type="component" value="Chromosome"/>
</dbReference>
<protein>
    <submittedName>
        <fullName evidence="2">Uncharacterized protein</fullName>
    </submittedName>
</protein>
<sequence length="139" mass="14485">MTTRTAPWDQVSANLDRLGTDVRNRFEQAGADVTAERAAVEAAVQSLIAAIEDAFGTAGDVVRDPVLRKDLAAVAASMRHALVGTLEQPGAAVKQLAGRARRPAPARTATKASARTPSGSAGTKKPAARRAAAPRRPEH</sequence>
<evidence type="ECO:0000313" key="3">
    <source>
        <dbReference type="Proteomes" id="UP001164693"/>
    </source>
</evidence>
<evidence type="ECO:0000256" key="1">
    <source>
        <dbReference type="SAM" id="MobiDB-lite"/>
    </source>
</evidence>
<dbReference type="EMBL" id="CP097463">
    <property type="protein sequence ID" value="WAX57653.1"/>
    <property type="molecule type" value="Genomic_DNA"/>
</dbReference>
<evidence type="ECO:0000313" key="2">
    <source>
        <dbReference type="EMBL" id="WAX57653.1"/>
    </source>
</evidence>
<name>A0ABY7JYL8_9ACTN</name>
<gene>
    <name evidence="2" type="ORF">M6B22_02525</name>
</gene>